<dbReference type="STRING" id="596152.DesU5LDRAFT_3090"/>
<reference evidence="1" key="1">
    <citation type="submission" date="2011-11" db="EMBL/GenBank/DDBJ databases">
        <title>Improved High-Quality Draft sequence of Desulfovibrio sp. U5L.</title>
        <authorList>
            <consortium name="US DOE Joint Genome Institute"/>
            <person name="Lucas S."/>
            <person name="Han J."/>
            <person name="Lapidus A."/>
            <person name="Cheng J.-F."/>
            <person name="Goodwin L."/>
            <person name="Pitluck S."/>
            <person name="Peters L."/>
            <person name="Ovchinnikova G."/>
            <person name="Held B."/>
            <person name="Detter J.C."/>
            <person name="Han C."/>
            <person name="Tapia R."/>
            <person name="Land M."/>
            <person name="Hauser L."/>
            <person name="Kyrpides N."/>
            <person name="Ivanova N."/>
            <person name="Pagani I."/>
            <person name="Gabster J."/>
            <person name="Walker C."/>
            <person name="Stolyar S."/>
            <person name="Stahl D."/>
            <person name="Arkin A."/>
            <person name="Dehal P."/>
            <person name="Hazen T."/>
            <person name="Woyke T."/>
        </authorList>
    </citation>
    <scope>NUCLEOTIDE SEQUENCE [LARGE SCALE GENOMIC DNA]</scope>
    <source>
        <strain evidence="1">U5L</strain>
    </source>
</reference>
<accession>I2Q4L9</accession>
<dbReference type="eggNOG" id="ENOG50317RJ">
    <property type="taxonomic scope" value="Bacteria"/>
</dbReference>
<proteinExistence type="predicted"/>
<sequence>MMKRLPRLLGIILLVAVQIVAVCYLVDFFFRRYEKNHVYSYATRGAPAFSLDAMLLNDVHGQVAAKKPGKEYRILVFGDSFTYAVTKPEYGFCAVLEQRLNALGLDRPVRVVNLGFPSISFPEYLERFYFWNQALDYDAVIFNVYAGNDFNDVRKTPYDPHALAETLAGVCSHGLAFGPYTLLPHQYPFRFMDFVKAQALFKLQSDKSLRKLLGLPNLESLGVLPDKADQRYRSLLPLSPDQMASEMRSHLKPYFKDTMFAYENALPWYQLFLATAARVAQSGKPVLVMVSPPLCAVSPAVGAEAAKALGQDPAGIDKGLPGRVTRELAASVGLPDDDILDLTPCLAETTPDDHGTYSGRDTHWSPEGNAWVADILAGRLAARWFGRPGETACQAAQTPAREAIPADRLMPVAAAKAMADAVVAGCPAR</sequence>
<dbReference type="GO" id="GO:0016788">
    <property type="term" value="F:hydrolase activity, acting on ester bonds"/>
    <property type="evidence" value="ECO:0007669"/>
    <property type="project" value="UniProtKB-ARBA"/>
</dbReference>
<dbReference type="EMBL" id="JH600068">
    <property type="protein sequence ID" value="EIG54725.1"/>
    <property type="molecule type" value="Genomic_DNA"/>
</dbReference>
<protein>
    <recommendedName>
        <fullName evidence="2">AlgX/AlgJ SGNH hydrolase-like domain-containing protein</fullName>
    </recommendedName>
</protein>
<dbReference type="OrthoDB" id="929628at2"/>
<gene>
    <name evidence="1" type="ORF">DesU5LDRAFT_3090</name>
</gene>
<evidence type="ECO:0008006" key="2">
    <source>
        <dbReference type="Google" id="ProtNLM"/>
    </source>
</evidence>
<dbReference type="InterPro" id="IPR036514">
    <property type="entry name" value="SGNH_hydro_sf"/>
</dbReference>
<dbReference type="Gene3D" id="3.40.50.1110">
    <property type="entry name" value="SGNH hydrolase"/>
    <property type="match status" value="1"/>
</dbReference>
<dbReference type="AlphaFoldDB" id="I2Q4L9"/>
<name>I2Q4L9_9BACT</name>
<dbReference type="SUPFAM" id="SSF52266">
    <property type="entry name" value="SGNH hydrolase"/>
    <property type="match status" value="1"/>
</dbReference>
<organism evidence="1">
    <name type="scientific">Desulfovibrio sp. U5L</name>
    <dbReference type="NCBI Taxonomy" id="596152"/>
    <lineage>
        <taxon>Bacteria</taxon>
        <taxon>Pseudomonadati</taxon>
        <taxon>Thermodesulfobacteriota</taxon>
        <taxon>Desulfovibrionia</taxon>
        <taxon>Desulfovibrionales</taxon>
        <taxon>Desulfovibrionaceae</taxon>
        <taxon>Desulfovibrio</taxon>
    </lineage>
</organism>
<dbReference type="HOGENOM" id="CLU_707378_0_0_7"/>
<evidence type="ECO:0000313" key="1">
    <source>
        <dbReference type="EMBL" id="EIG54725.1"/>
    </source>
</evidence>